<sequence length="170" mass="18562">MQGGAVAAAFSSMFPHLVNDGVVFIAAAGMMDLPKPQRSRSPNEALMRLTEQKQSQNCIAALGPHPTRASLPNLQAAYLPGFEEASASSSREGILSEVHWAYEALGKSTDKRFLIFHGTGDFVVPYDHALKIKNFIPQAELITIKTSSHALVLEPGVWEDVTRRIIAFFP</sequence>
<dbReference type="InterPro" id="IPR029058">
    <property type="entry name" value="AB_hydrolase_fold"/>
</dbReference>
<organism evidence="2 3">
    <name type="scientific">Hermanssonia centrifuga</name>
    <dbReference type="NCBI Taxonomy" id="98765"/>
    <lineage>
        <taxon>Eukaryota</taxon>
        <taxon>Fungi</taxon>
        <taxon>Dikarya</taxon>
        <taxon>Basidiomycota</taxon>
        <taxon>Agaricomycotina</taxon>
        <taxon>Agaricomycetes</taxon>
        <taxon>Polyporales</taxon>
        <taxon>Meruliaceae</taxon>
        <taxon>Hermanssonia</taxon>
    </lineage>
</organism>
<reference evidence="2 3" key="1">
    <citation type="submission" date="2018-02" db="EMBL/GenBank/DDBJ databases">
        <title>Genome sequence of the basidiomycete white-rot fungus Phlebia centrifuga.</title>
        <authorList>
            <person name="Granchi Z."/>
            <person name="Peng M."/>
            <person name="de Vries R.P."/>
            <person name="Hilden K."/>
            <person name="Makela M.R."/>
            <person name="Grigoriev I."/>
            <person name="Riley R."/>
        </authorList>
    </citation>
    <scope>NUCLEOTIDE SEQUENCE [LARGE SCALE GENOMIC DNA]</scope>
    <source>
        <strain evidence="2 3">FBCC195</strain>
    </source>
</reference>
<dbReference type="AlphaFoldDB" id="A0A2R6NXH8"/>
<evidence type="ECO:0000313" key="2">
    <source>
        <dbReference type="EMBL" id="PSR79226.1"/>
    </source>
</evidence>
<comment type="caution">
    <text evidence="2">The sequence shown here is derived from an EMBL/GenBank/DDBJ whole genome shotgun (WGS) entry which is preliminary data.</text>
</comment>
<dbReference type="Proteomes" id="UP000186601">
    <property type="component" value="Unassembled WGS sequence"/>
</dbReference>
<dbReference type="Pfam" id="PF00561">
    <property type="entry name" value="Abhydrolase_1"/>
    <property type="match status" value="1"/>
</dbReference>
<dbReference type="InterPro" id="IPR000073">
    <property type="entry name" value="AB_hydrolase_1"/>
</dbReference>
<evidence type="ECO:0000313" key="3">
    <source>
        <dbReference type="Proteomes" id="UP000186601"/>
    </source>
</evidence>
<evidence type="ECO:0000259" key="1">
    <source>
        <dbReference type="Pfam" id="PF00561"/>
    </source>
</evidence>
<dbReference type="Gene3D" id="3.40.50.1820">
    <property type="entry name" value="alpha/beta hydrolase"/>
    <property type="match status" value="1"/>
</dbReference>
<keyword evidence="3" id="KW-1185">Reference proteome</keyword>
<gene>
    <name evidence="2" type="ORF">PHLCEN_2v7084</name>
</gene>
<protein>
    <recommendedName>
        <fullName evidence="1">AB hydrolase-1 domain-containing protein</fullName>
    </recommendedName>
</protein>
<dbReference type="STRING" id="98765.A0A2R6NXH8"/>
<accession>A0A2R6NXH8</accession>
<dbReference type="SUPFAM" id="SSF53474">
    <property type="entry name" value="alpha/beta-Hydrolases"/>
    <property type="match status" value="1"/>
</dbReference>
<dbReference type="OrthoDB" id="408373at2759"/>
<feature type="domain" description="AB hydrolase-1" evidence="1">
    <location>
        <begin position="2"/>
        <end position="154"/>
    </location>
</feature>
<proteinExistence type="predicted"/>
<name>A0A2R6NXH8_9APHY</name>
<dbReference type="EMBL" id="MLYV02000705">
    <property type="protein sequence ID" value="PSR79226.1"/>
    <property type="molecule type" value="Genomic_DNA"/>
</dbReference>